<keyword evidence="6" id="KW-0472">Membrane</keyword>
<evidence type="ECO:0000259" key="7">
    <source>
        <dbReference type="Pfam" id="PF03016"/>
    </source>
</evidence>
<evidence type="ECO:0000256" key="5">
    <source>
        <dbReference type="ARBA" id="ARBA00023034"/>
    </source>
</evidence>
<keyword evidence="4" id="KW-0735">Signal-anchor</keyword>
<keyword evidence="3" id="KW-0808">Transferase</keyword>
<dbReference type="Pfam" id="PF03016">
    <property type="entry name" value="Exostosin_GT47"/>
    <property type="match status" value="1"/>
</dbReference>
<keyword evidence="3" id="KW-0328">Glycosyltransferase</keyword>
<gene>
    <name evidence="8" type="ORF">V6N11_036224</name>
</gene>
<comment type="subcellular location">
    <subcellularLocation>
        <location evidence="1">Golgi apparatus membrane</location>
        <topology evidence="1">Single-pass type II membrane protein</topology>
    </subcellularLocation>
</comment>
<evidence type="ECO:0000313" key="8">
    <source>
        <dbReference type="EMBL" id="KAK9009695.1"/>
    </source>
</evidence>
<keyword evidence="9" id="KW-1185">Reference proteome</keyword>
<evidence type="ECO:0000256" key="4">
    <source>
        <dbReference type="ARBA" id="ARBA00022968"/>
    </source>
</evidence>
<name>A0ABR2RA26_9ROSI</name>
<dbReference type="Proteomes" id="UP001396334">
    <property type="component" value="Unassembled WGS sequence"/>
</dbReference>
<keyword evidence="6" id="KW-1133">Transmembrane helix</keyword>
<evidence type="ECO:0000256" key="6">
    <source>
        <dbReference type="SAM" id="Phobius"/>
    </source>
</evidence>
<feature type="domain" description="Exostosin GT47" evidence="7">
    <location>
        <begin position="108"/>
        <end position="442"/>
    </location>
</feature>
<sequence length="602" mass="68879">MEKLITVNGGRCHNHLWFTVLVSFVFCFALLCFDYSVLRGAKNGVFFLFSRNFSDSEKTQKTGRLSPAIDEPSEIPVPSPVSKVSQSFPFPENNVTSAMVNVSVTDPCSGKYIYVHRLPRRFNVDVLEDCRNLVKWFDMCPSLMNSGFGPKVLKPQGVLSGKNWFETNQFMLELIFHQRIMHYKCLTNDSSMASAVYIPFYAGLDLGRYLWDYNISVRDSSAYGIVDWLRKQHEWKRMFGRDHFFVAGRIAWDFRRLSADESAWGSRLMDLPEFMNITMLSIESSSWSNEFAVPYPTYFHPSRDIDVIRWQKRIRARKRRHLFCFAGAPRPAMNESIRGKIIDQCLSATNGTCMFLDCKAGGNKCDSAVEVIKVFRDCKFCLQPPGDSYTRRSTFDSIISGCIPVFFHPYSAYAQYIWHFPKNYTKYSVYIPGNDIKTGNMSIDLALSRYSEHLIKAMRQEVVELIPKVIYANPKSRFERFEDAFDIAVNRVLERVNKVREIIKEGKDPSVDFAVGNQWQLKLSGIVGDQPLEQVSMKTRMGCRSSCRLVQFQRTSPFTESVEVMESSSAISAGVSFRDKALIFSLRFSNLVVPGIGQTSSP</sequence>
<dbReference type="PANTHER" id="PTHR11062:SF316">
    <property type="entry name" value="XYLOGLUCAN GALACTOSYLTRANSFERASE GT12-RELATED"/>
    <property type="match status" value="1"/>
</dbReference>
<keyword evidence="6" id="KW-0812">Transmembrane</keyword>
<feature type="transmembrane region" description="Helical" evidence="6">
    <location>
        <begin position="16"/>
        <end position="38"/>
    </location>
</feature>
<dbReference type="EMBL" id="JBBPBN010000024">
    <property type="protein sequence ID" value="KAK9009695.1"/>
    <property type="molecule type" value="Genomic_DNA"/>
</dbReference>
<dbReference type="InterPro" id="IPR004263">
    <property type="entry name" value="Exostosin"/>
</dbReference>
<proteinExistence type="inferred from homology"/>
<evidence type="ECO:0000256" key="3">
    <source>
        <dbReference type="ARBA" id="ARBA00022676"/>
    </source>
</evidence>
<keyword evidence="5" id="KW-0333">Golgi apparatus</keyword>
<dbReference type="InterPro" id="IPR040911">
    <property type="entry name" value="Exostosin_GT47"/>
</dbReference>
<reference evidence="8 9" key="1">
    <citation type="journal article" date="2024" name="G3 (Bethesda)">
        <title>Genome assembly of Hibiscus sabdariffa L. provides insights into metabolisms of medicinal natural products.</title>
        <authorList>
            <person name="Kim T."/>
        </authorList>
    </citation>
    <scope>NUCLEOTIDE SEQUENCE [LARGE SCALE GENOMIC DNA]</scope>
    <source>
        <strain evidence="8">TK-2024</strain>
        <tissue evidence="8">Old leaves</tissue>
    </source>
</reference>
<accession>A0ABR2RA26</accession>
<comment type="similarity">
    <text evidence="2">Belongs to the glycosyltransferase 47 family.</text>
</comment>
<organism evidence="8 9">
    <name type="scientific">Hibiscus sabdariffa</name>
    <name type="common">roselle</name>
    <dbReference type="NCBI Taxonomy" id="183260"/>
    <lineage>
        <taxon>Eukaryota</taxon>
        <taxon>Viridiplantae</taxon>
        <taxon>Streptophyta</taxon>
        <taxon>Embryophyta</taxon>
        <taxon>Tracheophyta</taxon>
        <taxon>Spermatophyta</taxon>
        <taxon>Magnoliopsida</taxon>
        <taxon>eudicotyledons</taxon>
        <taxon>Gunneridae</taxon>
        <taxon>Pentapetalae</taxon>
        <taxon>rosids</taxon>
        <taxon>malvids</taxon>
        <taxon>Malvales</taxon>
        <taxon>Malvaceae</taxon>
        <taxon>Malvoideae</taxon>
        <taxon>Hibiscus</taxon>
    </lineage>
</organism>
<protein>
    <recommendedName>
        <fullName evidence="7">Exostosin GT47 domain-containing protein</fullName>
    </recommendedName>
</protein>
<evidence type="ECO:0000313" key="9">
    <source>
        <dbReference type="Proteomes" id="UP001396334"/>
    </source>
</evidence>
<dbReference type="PANTHER" id="PTHR11062">
    <property type="entry name" value="EXOSTOSIN HEPARAN SULFATE GLYCOSYLTRANSFERASE -RELATED"/>
    <property type="match status" value="1"/>
</dbReference>
<evidence type="ECO:0000256" key="1">
    <source>
        <dbReference type="ARBA" id="ARBA00004323"/>
    </source>
</evidence>
<evidence type="ECO:0000256" key="2">
    <source>
        <dbReference type="ARBA" id="ARBA00010271"/>
    </source>
</evidence>
<comment type="caution">
    <text evidence="8">The sequence shown here is derived from an EMBL/GenBank/DDBJ whole genome shotgun (WGS) entry which is preliminary data.</text>
</comment>